<dbReference type="Pfam" id="PF13676">
    <property type="entry name" value="TIR_2"/>
    <property type="match status" value="1"/>
</dbReference>
<dbReference type="EMBL" id="OKRB01000117">
    <property type="protein sequence ID" value="SPE27148.1"/>
    <property type="molecule type" value="Genomic_DNA"/>
</dbReference>
<protein>
    <recommendedName>
        <fullName evidence="1">TIR domain-containing protein</fullName>
    </recommendedName>
</protein>
<evidence type="ECO:0000313" key="2">
    <source>
        <dbReference type="EMBL" id="SPE27148.1"/>
    </source>
</evidence>
<sequence length="284" mass="32089">MKVFLSWSGDRSKAIAEIMRNWLPSVLQAVRPYFSPDDVSKGSRWSSEIAKELEASRIALLFITPENPEAPWLVFEAGALSKNLDRSKVCPLLFGNIDPTDIKGPLVQFQAAKFDKVEMKRVLKMINTELGEAALNADDLESVFEMWWPKLDEQVSERLREIAESDETAKRPDRDLLEEILGLTRRNIRMEREDRLDTGHPAFRELVDGIIELLRGVAAIGAGSEVHQCIPRIISPLTYLIRHGRGARFPNIEALRHLEELRAMYGEEAKLVSVGSPAETSVKE</sequence>
<organism evidence="2 3">
    <name type="scientific">Candidatus Sulfuritelmatomonas gaucii</name>
    <dbReference type="NCBI Taxonomy" id="2043161"/>
    <lineage>
        <taxon>Bacteria</taxon>
        <taxon>Pseudomonadati</taxon>
        <taxon>Acidobacteriota</taxon>
        <taxon>Terriglobia</taxon>
        <taxon>Terriglobales</taxon>
        <taxon>Acidobacteriaceae</taxon>
        <taxon>Candidatus Sulfuritelmatomonas</taxon>
    </lineage>
</organism>
<feature type="domain" description="TIR" evidence="1">
    <location>
        <begin position="1"/>
        <end position="155"/>
    </location>
</feature>
<dbReference type="GO" id="GO:0007165">
    <property type="term" value="P:signal transduction"/>
    <property type="evidence" value="ECO:0007669"/>
    <property type="project" value="InterPro"/>
</dbReference>
<dbReference type="InterPro" id="IPR000157">
    <property type="entry name" value="TIR_dom"/>
</dbReference>
<accession>A0A2N9LV95</accession>
<dbReference type="InterPro" id="IPR035897">
    <property type="entry name" value="Toll_tir_struct_dom_sf"/>
</dbReference>
<dbReference type="Gene3D" id="3.40.50.10140">
    <property type="entry name" value="Toll/interleukin-1 receptor homology (TIR) domain"/>
    <property type="match status" value="1"/>
</dbReference>
<dbReference type="SUPFAM" id="SSF52200">
    <property type="entry name" value="Toll/Interleukin receptor TIR domain"/>
    <property type="match status" value="1"/>
</dbReference>
<gene>
    <name evidence="2" type="ORF">SBA5_580027</name>
</gene>
<dbReference type="AlphaFoldDB" id="A0A2N9LV95"/>
<dbReference type="Proteomes" id="UP000239735">
    <property type="component" value="Unassembled WGS sequence"/>
</dbReference>
<evidence type="ECO:0000313" key="3">
    <source>
        <dbReference type="Proteomes" id="UP000239735"/>
    </source>
</evidence>
<reference evidence="3" key="1">
    <citation type="submission" date="2018-02" db="EMBL/GenBank/DDBJ databases">
        <authorList>
            <person name="Hausmann B."/>
        </authorList>
    </citation>
    <scope>NUCLEOTIDE SEQUENCE [LARGE SCALE GENOMIC DNA]</scope>
    <source>
        <strain evidence="3">Peat soil MAG SbA5</strain>
    </source>
</reference>
<proteinExistence type="predicted"/>
<dbReference type="OrthoDB" id="122965at2"/>
<dbReference type="PROSITE" id="PS50104">
    <property type="entry name" value="TIR"/>
    <property type="match status" value="1"/>
</dbReference>
<name>A0A2N9LV95_9BACT</name>
<evidence type="ECO:0000259" key="1">
    <source>
        <dbReference type="PROSITE" id="PS50104"/>
    </source>
</evidence>